<sequence length="139" mass="14638">MQKVKTKFASINLDMVGFSASTLCAIHCAALPFVLTALPLVGLEFLAHPAVEMSMIAIGLVVGVAALLHGFKHHHNMSAVYVLAIGFVAIFLAHSGLIDESAESVMTPVGASVVAIAHLINWRLSRAACQGESCTHHVP</sequence>
<dbReference type="InterPro" id="IPR004891">
    <property type="entry name" value="Mercury-R_MerC"/>
</dbReference>
<dbReference type="AlphaFoldDB" id="A0A395M181"/>
<name>A0A395M181_9BACT</name>
<dbReference type="Proteomes" id="UP000266389">
    <property type="component" value="Unassembled WGS sequence"/>
</dbReference>
<evidence type="ECO:0000313" key="2">
    <source>
        <dbReference type="Proteomes" id="UP000266389"/>
    </source>
</evidence>
<protein>
    <submittedName>
        <fullName evidence="1">MerC domain-containing protein</fullName>
    </submittedName>
</protein>
<organism evidence="1 2">
    <name type="scientific">Candidatus Thermochlorobacter aerophilus</name>
    <dbReference type="NCBI Taxonomy" id="1868324"/>
    <lineage>
        <taxon>Bacteria</taxon>
        <taxon>Pseudomonadati</taxon>
        <taxon>Chlorobiota</taxon>
        <taxon>Chlorobiia</taxon>
        <taxon>Chlorobiales</taxon>
        <taxon>Candidatus Thermochlorobacteriaceae</taxon>
        <taxon>Candidatus Thermochlorobacter</taxon>
    </lineage>
</organism>
<evidence type="ECO:0000313" key="1">
    <source>
        <dbReference type="EMBL" id="RFM24527.1"/>
    </source>
</evidence>
<dbReference type="GO" id="GO:0015097">
    <property type="term" value="F:mercury ion transmembrane transporter activity"/>
    <property type="evidence" value="ECO:0007669"/>
    <property type="project" value="InterPro"/>
</dbReference>
<gene>
    <name evidence="1" type="ORF">D0433_05965</name>
</gene>
<comment type="caution">
    <text evidence="1">The sequence shown here is derived from an EMBL/GenBank/DDBJ whole genome shotgun (WGS) entry which is preliminary data.</text>
</comment>
<accession>A0A395M181</accession>
<dbReference type="GO" id="GO:0016020">
    <property type="term" value="C:membrane"/>
    <property type="evidence" value="ECO:0007669"/>
    <property type="project" value="InterPro"/>
</dbReference>
<dbReference type="Pfam" id="PF03203">
    <property type="entry name" value="MerC"/>
    <property type="match status" value="1"/>
</dbReference>
<reference evidence="1 2" key="1">
    <citation type="journal article" date="2011" name="ISME J.">
        <title>Community ecology of hot spring cyanobacterial mats: predominant populations and their functional potential.</title>
        <authorList>
            <person name="Klatt C.G."/>
            <person name="Wood J.M."/>
            <person name="Rusch D.B."/>
            <person name="Bateson M.M."/>
            <person name="Hamamura N."/>
            <person name="Heidelberg J.F."/>
            <person name="Grossman A.R."/>
            <person name="Bhaya D."/>
            <person name="Cohan F.M."/>
            <person name="Kuhl M."/>
            <person name="Bryant D.A."/>
            <person name="Ward D.M."/>
        </authorList>
    </citation>
    <scope>NUCLEOTIDE SEQUENCE [LARGE SCALE GENOMIC DNA]</scope>
    <source>
        <strain evidence="1">OS</strain>
    </source>
</reference>
<dbReference type="EMBL" id="PHFL01000039">
    <property type="protein sequence ID" value="RFM24527.1"/>
    <property type="molecule type" value="Genomic_DNA"/>
</dbReference>
<proteinExistence type="predicted"/>